<evidence type="ECO:0000313" key="2">
    <source>
        <dbReference type="EMBL" id="KAL0572722.1"/>
    </source>
</evidence>
<feature type="compositionally biased region" description="Basic and acidic residues" evidence="1">
    <location>
        <begin position="341"/>
        <end position="372"/>
    </location>
</feature>
<feature type="compositionally biased region" description="Basic and acidic residues" evidence="1">
    <location>
        <begin position="72"/>
        <end position="88"/>
    </location>
</feature>
<sequence>MTQTENPNGSDINSSELAHIPLLVRQNSLNWTGRSRRTHTDAWRTKRFREKELAEQLEENFKIRQRNKNRRKQDDLHVEHTGENDRPRPGSPQASEWSISDENWEILKDTPDTYEAVKQWLTAQKRHEIEKAHRDRTAPPAPSAPPAPLNTVEKAKDNKISLKAKRFVEKPHRLGMKTPPVFHPSLLQWANYHDKTPAPLAMFLTDNLKKLNNDSSRELKKHSLSDGTSPRILDMAAFCKRHGISQDDTTLEYTETIEALENWVTFEEERDPDGAEGDYAMFALQHAGFFDAQRDKVKLHYLWKEQERELRKRRFEEQVAFDATYYDNRWSFCLLEHKQDGKRNRDDEERRKAGERDPKKRRMEEPVKKRGEDDPDSGDSANQHGGQAPYCLGCARRGHKSVEHDAEDGEVLWAKLENGRLLHPTSGTAICTKFNIHGQESCRPNCRFEHVCSFCGDSSHYALSWQCTAAQPTRYD</sequence>
<evidence type="ECO:0000313" key="3">
    <source>
        <dbReference type="Proteomes" id="UP001465976"/>
    </source>
</evidence>
<feature type="compositionally biased region" description="Pro residues" evidence="1">
    <location>
        <begin position="139"/>
        <end position="148"/>
    </location>
</feature>
<organism evidence="2 3">
    <name type="scientific">Marasmius crinis-equi</name>
    <dbReference type="NCBI Taxonomy" id="585013"/>
    <lineage>
        <taxon>Eukaryota</taxon>
        <taxon>Fungi</taxon>
        <taxon>Dikarya</taxon>
        <taxon>Basidiomycota</taxon>
        <taxon>Agaricomycotina</taxon>
        <taxon>Agaricomycetes</taxon>
        <taxon>Agaricomycetidae</taxon>
        <taxon>Agaricales</taxon>
        <taxon>Marasmiineae</taxon>
        <taxon>Marasmiaceae</taxon>
        <taxon>Marasmius</taxon>
    </lineage>
</organism>
<comment type="caution">
    <text evidence="2">The sequence shown here is derived from an EMBL/GenBank/DDBJ whole genome shotgun (WGS) entry which is preliminary data.</text>
</comment>
<feature type="region of interest" description="Disordered" evidence="1">
    <location>
        <begin position="132"/>
        <end position="152"/>
    </location>
</feature>
<feature type="compositionally biased region" description="Polar residues" evidence="1">
    <location>
        <begin position="92"/>
        <end position="101"/>
    </location>
</feature>
<dbReference type="Proteomes" id="UP001465976">
    <property type="component" value="Unassembled WGS sequence"/>
</dbReference>
<accession>A0ABR3FBN6</accession>
<reference evidence="2 3" key="1">
    <citation type="submission" date="2024-02" db="EMBL/GenBank/DDBJ databases">
        <title>A draft genome for the cacao thread blight pathogen Marasmius crinis-equi.</title>
        <authorList>
            <person name="Cohen S.P."/>
            <person name="Baruah I.K."/>
            <person name="Amoako-Attah I."/>
            <person name="Bukari Y."/>
            <person name="Meinhardt L.W."/>
            <person name="Bailey B.A."/>
        </authorList>
    </citation>
    <scope>NUCLEOTIDE SEQUENCE [LARGE SCALE GENOMIC DNA]</scope>
    <source>
        <strain evidence="2 3">GH-76</strain>
    </source>
</reference>
<feature type="region of interest" description="Disordered" evidence="1">
    <location>
        <begin position="64"/>
        <end position="101"/>
    </location>
</feature>
<proteinExistence type="predicted"/>
<feature type="region of interest" description="Disordered" evidence="1">
    <location>
        <begin position="341"/>
        <end position="385"/>
    </location>
</feature>
<evidence type="ECO:0008006" key="4">
    <source>
        <dbReference type="Google" id="ProtNLM"/>
    </source>
</evidence>
<gene>
    <name evidence="2" type="ORF">V5O48_009247</name>
</gene>
<dbReference type="EMBL" id="JBAHYK010000592">
    <property type="protein sequence ID" value="KAL0572722.1"/>
    <property type="molecule type" value="Genomic_DNA"/>
</dbReference>
<evidence type="ECO:0000256" key="1">
    <source>
        <dbReference type="SAM" id="MobiDB-lite"/>
    </source>
</evidence>
<name>A0ABR3FBN6_9AGAR</name>
<protein>
    <recommendedName>
        <fullName evidence="4">C3H1-type domain-containing protein</fullName>
    </recommendedName>
</protein>
<keyword evidence="3" id="KW-1185">Reference proteome</keyword>